<evidence type="ECO:0000313" key="3">
    <source>
        <dbReference type="Proteomes" id="UP000187283"/>
    </source>
</evidence>
<dbReference type="Proteomes" id="UP000187283">
    <property type="component" value="Unassembled WGS sequence"/>
</dbReference>
<evidence type="ECO:0000256" key="1">
    <source>
        <dbReference type="SAM" id="MobiDB-lite"/>
    </source>
</evidence>
<feature type="non-terminal residue" evidence="2">
    <location>
        <position position="1"/>
    </location>
</feature>
<reference evidence="2 3" key="1">
    <citation type="submission" date="2017-01" db="EMBL/GenBank/DDBJ databases">
        <authorList>
            <person name="Mah S.A."/>
            <person name="Swanson W.J."/>
            <person name="Moy G.W."/>
            <person name="Vacquier V.D."/>
        </authorList>
    </citation>
    <scope>NUCLEOTIDE SEQUENCE [LARGE SCALE GENOMIC DNA]</scope>
    <source>
        <strain evidence="2 3">GSMNP</strain>
    </source>
</reference>
<gene>
    <name evidence="2" type="ORF">AYI70_g1667</name>
</gene>
<dbReference type="OrthoDB" id="2286148at2759"/>
<comment type="caution">
    <text evidence="2">The sequence shown here is derived from an EMBL/GenBank/DDBJ whole genome shotgun (WGS) entry which is preliminary data.</text>
</comment>
<proteinExistence type="predicted"/>
<evidence type="ECO:0000313" key="2">
    <source>
        <dbReference type="EMBL" id="OMJ24318.1"/>
    </source>
</evidence>
<accession>A0A1R1YBR5</accession>
<feature type="compositionally biased region" description="Basic and acidic residues" evidence="1">
    <location>
        <begin position="265"/>
        <end position="279"/>
    </location>
</feature>
<sequence>FKSEISESASASKILQNEESVNCMKACLSQRLDEKHISCRSIPSRTYFSIFKEISQFSMRKQKFSFPRSSIWLFLEPTSFHEGIAPSNRWARQHGIRISAYLDDLLILGSSKEQSLKNTQKLIQSALENLKWWKESLISWNGRSFLPEVPEVEVFTGASDSDWVVRQLSEFFDSPTAELRSFCTQSSRRSFKDEYTYGMFNTRQDIQKDRYVVRTARCGYVRSPGESQSAEICQQETISRGSSNERFQSLVEYLEEFILLPILESHHEDNPDSPPREINLDTNNS</sequence>
<evidence type="ECO:0008006" key="4">
    <source>
        <dbReference type="Google" id="ProtNLM"/>
    </source>
</evidence>
<dbReference type="EMBL" id="LSSN01000369">
    <property type="protein sequence ID" value="OMJ24318.1"/>
    <property type="molecule type" value="Genomic_DNA"/>
</dbReference>
<keyword evidence="3" id="KW-1185">Reference proteome</keyword>
<name>A0A1R1YBR5_9FUNG</name>
<organism evidence="2 3">
    <name type="scientific">Smittium culicis</name>
    <dbReference type="NCBI Taxonomy" id="133412"/>
    <lineage>
        <taxon>Eukaryota</taxon>
        <taxon>Fungi</taxon>
        <taxon>Fungi incertae sedis</taxon>
        <taxon>Zoopagomycota</taxon>
        <taxon>Kickxellomycotina</taxon>
        <taxon>Harpellomycetes</taxon>
        <taxon>Harpellales</taxon>
        <taxon>Legeriomycetaceae</taxon>
        <taxon>Smittium</taxon>
    </lineage>
</organism>
<dbReference type="AlphaFoldDB" id="A0A1R1YBR5"/>
<protein>
    <recommendedName>
        <fullName evidence="4">Reverse transcriptase domain-containing protein</fullName>
    </recommendedName>
</protein>
<feature type="region of interest" description="Disordered" evidence="1">
    <location>
        <begin position="265"/>
        <end position="285"/>
    </location>
</feature>